<dbReference type="GeneID" id="99506418"/>
<evidence type="ECO:0000313" key="4">
    <source>
        <dbReference type="EMBL" id="SFT64413.1"/>
    </source>
</evidence>
<comment type="similarity">
    <text evidence="1 2">Belongs to the UPF0301 (AlgH) family.</text>
</comment>
<dbReference type="Proteomes" id="UP000264605">
    <property type="component" value="Chromosome"/>
</dbReference>
<keyword evidence="5" id="KW-1185">Reference proteome</keyword>
<reference evidence="3 6" key="2">
    <citation type="submission" date="2018-08" db="EMBL/GenBank/DDBJ databases">
        <title>Draft genome sequence of Pseudoalteromonas donghaensis HJ51.</title>
        <authorList>
            <person name="Oh J."/>
            <person name="Roh D."/>
        </authorList>
    </citation>
    <scope>NUCLEOTIDE SEQUENCE [LARGE SCALE GENOMIC DNA]</scope>
    <source>
        <strain evidence="3 6">HJ51</strain>
    </source>
</reference>
<dbReference type="EMBL" id="CP032090">
    <property type="protein sequence ID" value="AXV66154.1"/>
    <property type="molecule type" value="Genomic_DNA"/>
</dbReference>
<dbReference type="Proteomes" id="UP000183805">
    <property type="component" value="Unassembled WGS sequence"/>
</dbReference>
<name>A0AAD0S105_9GAMM</name>
<evidence type="ECO:0000313" key="3">
    <source>
        <dbReference type="EMBL" id="AXV66154.1"/>
    </source>
</evidence>
<dbReference type="SUPFAM" id="SSF143456">
    <property type="entry name" value="VC0467-like"/>
    <property type="match status" value="1"/>
</dbReference>
<proteinExistence type="inferred from homology"/>
<evidence type="ECO:0000313" key="6">
    <source>
        <dbReference type="Proteomes" id="UP000264605"/>
    </source>
</evidence>
<evidence type="ECO:0000256" key="2">
    <source>
        <dbReference type="HAMAP-Rule" id="MF_00758"/>
    </source>
</evidence>
<dbReference type="KEGG" id="pdj:D0907_13145"/>
<dbReference type="PANTHER" id="PTHR30327">
    <property type="entry name" value="UNCHARACTERIZED PROTEIN YQGE"/>
    <property type="match status" value="1"/>
</dbReference>
<dbReference type="Pfam" id="PF02622">
    <property type="entry name" value="DUF179"/>
    <property type="match status" value="1"/>
</dbReference>
<dbReference type="Gene3D" id="3.40.1740.10">
    <property type="entry name" value="VC0467-like"/>
    <property type="match status" value="1"/>
</dbReference>
<protein>
    <recommendedName>
        <fullName evidence="2">UPF0301 protein D0907_13145</fullName>
    </recommendedName>
</protein>
<dbReference type="NCBIfam" id="NF001266">
    <property type="entry name" value="PRK00228.1-1"/>
    <property type="match status" value="1"/>
</dbReference>
<reference evidence="4 5" key="1">
    <citation type="submission" date="2016-10" db="EMBL/GenBank/DDBJ databases">
        <authorList>
            <person name="Varghese N."/>
            <person name="Submissions S."/>
        </authorList>
    </citation>
    <scope>NUCLEOTIDE SEQUENCE [LARGE SCALE GENOMIC DNA]</scope>
    <source>
        <strain evidence="4 5">CGMCC 1.8499</strain>
    </source>
</reference>
<dbReference type="AlphaFoldDB" id="A0AAD0S105"/>
<dbReference type="RefSeq" id="WP_036966093.1">
    <property type="nucleotide sequence ID" value="NZ_CP032090.1"/>
</dbReference>
<accession>A0AAD0S105</accession>
<sequence length="185" mass="20363">MQSLENHFLIAMPSMQDPFFKRAVTYICEHNQDGAMGLVINQPINITVGELLDKIEIDNDKTQQAAGRAVFAGGPVKTDRGFVLHSPKPGYTASQKLSSDIMITTSKDVLATLTTAQAPEQFIITLGYAGWDQGQLEQELLENAWLIIKADPEIIFNTPVEKRWEKAVSMLGFDVSQLSSEAGHA</sequence>
<dbReference type="EMBL" id="FPAZ01000006">
    <property type="protein sequence ID" value="SFT64413.1"/>
    <property type="molecule type" value="Genomic_DNA"/>
</dbReference>
<dbReference type="GO" id="GO:0005829">
    <property type="term" value="C:cytosol"/>
    <property type="evidence" value="ECO:0007669"/>
    <property type="project" value="TreeGrafter"/>
</dbReference>
<dbReference type="PANTHER" id="PTHR30327:SF1">
    <property type="entry name" value="UPF0301 PROTEIN YQGE"/>
    <property type="match status" value="1"/>
</dbReference>
<organism evidence="3 6">
    <name type="scientific">Pseudoalteromonas lipolytica</name>
    <dbReference type="NCBI Taxonomy" id="570156"/>
    <lineage>
        <taxon>Bacteria</taxon>
        <taxon>Pseudomonadati</taxon>
        <taxon>Pseudomonadota</taxon>
        <taxon>Gammaproteobacteria</taxon>
        <taxon>Alteromonadales</taxon>
        <taxon>Pseudoalteromonadaceae</taxon>
        <taxon>Pseudoalteromonas</taxon>
    </lineage>
</organism>
<evidence type="ECO:0000256" key="1">
    <source>
        <dbReference type="ARBA" id="ARBA00009600"/>
    </source>
</evidence>
<evidence type="ECO:0000313" key="5">
    <source>
        <dbReference type="Proteomes" id="UP000183805"/>
    </source>
</evidence>
<dbReference type="InterPro" id="IPR003774">
    <property type="entry name" value="AlgH-like"/>
</dbReference>
<dbReference type="HAMAP" id="MF_00758">
    <property type="entry name" value="UPF0301"/>
    <property type="match status" value="1"/>
</dbReference>
<gene>
    <name evidence="3" type="ORF">D0907_13145</name>
    <name evidence="4" type="ORF">SAMN04487854_106101</name>
</gene>